<dbReference type="PROSITE" id="PS51257">
    <property type="entry name" value="PROKAR_LIPOPROTEIN"/>
    <property type="match status" value="1"/>
</dbReference>
<dbReference type="Proteomes" id="UP000289996">
    <property type="component" value="Unassembled WGS sequence"/>
</dbReference>
<sequence>MMTKRQVMWRQLGVLLIVLLIWLGCSWGLYHGSILVEVSNDDTTWNLALFGLAAPWVLMIIEGFWGLKRRQWWLLLAGILVGVTEWLRGYQKENPSFMMLVVPIALLMCWVQTQAIMARWLPDASLKRAWRWLTGLLVGLVLASGIVRFSPIATMRVYLAGYSNPVTAMATHLFFDRQPHALTNRNSRYTMTTESPEVMTASGELFDGFEASGIESGLIQHGYWFKATGYPWWEDEDSEGD</sequence>
<feature type="transmembrane region" description="Helical" evidence="1">
    <location>
        <begin position="129"/>
        <end position="149"/>
    </location>
</feature>
<keyword evidence="1" id="KW-0472">Membrane</keyword>
<evidence type="ECO:0000256" key="1">
    <source>
        <dbReference type="SAM" id="Phobius"/>
    </source>
</evidence>
<accession>A0A660E3P2</accession>
<reference evidence="2 3" key="1">
    <citation type="submission" date="2018-11" db="EMBL/GenBank/DDBJ databases">
        <authorList>
            <person name="Wuyts S."/>
        </authorList>
    </citation>
    <scope>NUCLEOTIDE SEQUENCE [LARGE SCALE GENOMIC DNA]</scope>
    <source>
        <strain evidence="2">Lactobacillus mudanjiangensis AMBF249</strain>
    </source>
</reference>
<feature type="transmembrane region" description="Helical" evidence="1">
    <location>
        <begin position="72"/>
        <end position="90"/>
    </location>
</feature>
<gene>
    <name evidence="2" type="ORF">MUDAN_MDHGFNIF_01479</name>
</gene>
<dbReference type="EMBL" id="UYIG01000163">
    <property type="protein sequence ID" value="VDG29947.1"/>
    <property type="molecule type" value="Genomic_DNA"/>
</dbReference>
<evidence type="ECO:0000313" key="3">
    <source>
        <dbReference type="Proteomes" id="UP000289996"/>
    </source>
</evidence>
<dbReference type="AlphaFoldDB" id="A0A660E3P2"/>
<feature type="transmembrane region" description="Helical" evidence="1">
    <location>
        <begin position="96"/>
        <end position="117"/>
    </location>
</feature>
<name>A0A660E3P2_9LACO</name>
<keyword evidence="1" id="KW-1133">Transmembrane helix</keyword>
<protein>
    <submittedName>
        <fullName evidence="2">Uncharacterized protein</fullName>
    </submittedName>
</protein>
<evidence type="ECO:0000313" key="2">
    <source>
        <dbReference type="EMBL" id="VDG29947.1"/>
    </source>
</evidence>
<proteinExistence type="predicted"/>
<keyword evidence="3" id="KW-1185">Reference proteome</keyword>
<organism evidence="2 3">
    <name type="scientific">Lactiplantibacillus mudanjiangensis</name>
    <dbReference type="NCBI Taxonomy" id="1296538"/>
    <lineage>
        <taxon>Bacteria</taxon>
        <taxon>Bacillati</taxon>
        <taxon>Bacillota</taxon>
        <taxon>Bacilli</taxon>
        <taxon>Lactobacillales</taxon>
        <taxon>Lactobacillaceae</taxon>
        <taxon>Lactiplantibacillus</taxon>
    </lineage>
</organism>
<keyword evidence="1" id="KW-0812">Transmembrane</keyword>
<feature type="transmembrane region" description="Helical" evidence="1">
    <location>
        <begin position="44"/>
        <end position="65"/>
    </location>
</feature>